<dbReference type="EMBL" id="MCBS01011540">
    <property type="protein sequence ID" value="RKF84326.1"/>
    <property type="molecule type" value="Genomic_DNA"/>
</dbReference>
<protein>
    <submittedName>
        <fullName evidence="1">Uncharacterized protein</fullName>
    </submittedName>
</protein>
<evidence type="ECO:0000313" key="2">
    <source>
        <dbReference type="Proteomes" id="UP000285326"/>
    </source>
</evidence>
<feature type="non-terminal residue" evidence="1">
    <location>
        <position position="80"/>
    </location>
</feature>
<sequence length="80" mass="8743">MDCEGNHKDTSDDLSESELDNLFDSLVVDVVENFVGTDANEKDAQIYCTSYGEISIESATSMAIELSNKAFTHALETFNG</sequence>
<proteinExistence type="predicted"/>
<dbReference type="AlphaFoldDB" id="A0A420JC61"/>
<organism evidence="1 2">
    <name type="scientific">Golovinomyces cichoracearum</name>
    <dbReference type="NCBI Taxonomy" id="62708"/>
    <lineage>
        <taxon>Eukaryota</taxon>
        <taxon>Fungi</taxon>
        <taxon>Dikarya</taxon>
        <taxon>Ascomycota</taxon>
        <taxon>Pezizomycotina</taxon>
        <taxon>Leotiomycetes</taxon>
        <taxon>Erysiphales</taxon>
        <taxon>Erysiphaceae</taxon>
        <taxon>Golovinomyces</taxon>
    </lineage>
</organism>
<gene>
    <name evidence="1" type="ORF">GcM1_115003</name>
</gene>
<accession>A0A420JC61</accession>
<reference evidence="1 2" key="1">
    <citation type="journal article" date="2018" name="BMC Genomics">
        <title>Comparative genome analyses reveal sequence features reflecting distinct modes of host-adaptation between dicot and monocot powdery mildew.</title>
        <authorList>
            <person name="Wu Y."/>
            <person name="Ma X."/>
            <person name="Pan Z."/>
            <person name="Kale S.D."/>
            <person name="Song Y."/>
            <person name="King H."/>
            <person name="Zhang Q."/>
            <person name="Presley C."/>
            <person name="Deng X."/>
            <person name="Wei C.I."/>
            <person name="Xiao S."/>
        </authorList>
    </citation>
    <scope>NUCLEOTIDE SEQUENCE [LARGE SCALE GENOMIC DNA]</scope>
    <source>
        <strain evidence="1">UMSG1</strain>
    </source>
</reference>
<name>A0A420JC61_9PEZI</name>
<dbReference type="Proteomes" id="UP000285326">
    <property type="component" value="Unassembled WGS sequence"/>
</dbReference>
<evidence type="ECO:0000313" key="1">
    <source>
        <dbReference type="EMBL" id="RKF84326.1"/>
    </source>
</evidence>
<comment type="caution">
    <text evidence="1">The sequence shown here is derived from an EMBL/GenBank/DDBJ whole genome shotgun (WGS) entry which is preliminary data.</text>
</comment>